<keyword evidence="7 11" id="KW-1133">Transmembrane helix</keyword>
<accession>A0A1E3PH67</accession>
<comment type="similarity">
    <text evidence="2">Belongs to the nucleotide-sugar transporter family. SLC35B subfamily.</text>
</comment>
<dbReference type="SUPFAM" id="SSF103481">
    <property type="entry name" value="Multidrug resistance efflux transporter EmrE"/>
    <property type="match status" value="1"/>
</dbReference>
<dbReference type="EMBL" id="KV454411">
    <property type="protein sequence ID" value="ODQ64741.1"/>
    <property type="molecule type" value="Genomic_DNA"/>
</dbReference>
<gene>
    <name evidence="12" type="ORF">NADFUDRAFT_52364</name>
</gene>
<keyword evidence="6" id="KW-0256">Endoplasmic reticulum</keyword>
<feature type="transmembrane region" description="Helical" evidence="11">
    <location>
        <begin position="201"/>
        <end position="219"/>
    </location>
</feature>
<dbReference type="OrthoDB" id="1601at2759"/>
<organism evidence="12 13">
    <name type="scientific">Nadsonia fulvescens var. elongata DSM 6958</name>
    <dbReference type="NCBI Taxonomy" id="857566"/>
    <lineage>
        <taxon>Eukaryota</taxon>
        <taxon>Fungi</taxon>
        <taxon>Dikarya</taxon>
        <taxon>Ascomycota</taxon>
        <taxon>Saccharomycotina</taxon>
        <taxon>Dipodascomycetes</taxon>
        <taxon>Dipodascales</taxon>
        <taxon>Dipodascales incertae sedis</taxon>
        <taxon>Nadsonia</taxon>
    </lineage>
</organism>
<evidence type="ECO:0000313" key="13">
    <source>
        <dbReference type="Proteomes" id="UP000095009"/>
    </source>
</evidence>
<keyword evidence="5 11" id="KW-0812">Transmembrane</keyword>
<dbReference type="Proteomes" id="UP000095009">
    <property type="component" value="Unassembled WGS sequence"/>
</dbReference>
<evidence type="ECO:0000256" key="3">
    <source>
        <dbReference type="ARBA" id="ARBA00022448"/>
    </source>
</evidence>
<feature type="transmembrane region" description="Helical" evidence="11">
    <location>
        <begin position="100"/>
        <end position="120"/>
    </location>
</feature>
<dbReference type="GO" id="GO:0005460">
    <property type="term" value="F:UDP-glucose transmembrane transporter activity"/>
    <property type="evidence" value="ECO:0007669"/>
    <property type="project" value="TreeGrafter"/>
</dbReference>
<feature type="transmembrane region" description="Helical" evidence="11">
    <location>
        <begin position="316"/>
        <end position="349"/>
    </location>
</feature>
<dbReference type="InterPro" id="IPR037185">
    <property type="entry name" value="EmrE-like"/>
</dbReference>
<proteinExistence type="inferred from homology"/>
<sequence>MTNTTIVSSSKGKGDSVKRRNLAGPIEPEMIKLTNESVISSSTTKKVSVDAVHHKIGPSLFKLLFCALGIYASFLTWAILQERISSPPSTSNIPALIAPVPINTIQSLFACAIGFAYLTYHRCTGHQDNLQANPALYPLFKSPQLLGWVTLVAISQSISSPLGYLALKHVDYLTLILFKSCKLIPVMLIHKILYGKSFARYKYTVVGLVTLGVLIFTLCQPKRASSKSANTESEDDTGSQSWGLLLLLAGSLLDGLTNSTQDQIFSKYRHFTGPHLMVLLNMISTLLTTVFLLNPFSSGSQLTTFFNHIQKYPTSLFDVLLFAVCGAMGQIFIFITLGSFGSLTLVMVTVTRKMMSMLLSVIWFGKVLAVGQWAGVGLVFGGVGLEAGMKLNEKK</sequence>
<name>A0A1E3PH67_9ASCO</name>
<evidence type="ECO:0000256" key="1">
    <source>
        <dbReference type="ARBA" id="ARBA00004477"/>
    </source>
</evidence>
<keyword evidence="13" id="KW-1185">Reference proteome</keyword>
<feature type="region of interest" description="Disordered" evidence="10">
    <location>
        <begin position="1"/>
        <end position="20"/>
    </location>
</feature>
<keyword evidence="8 11" id="KW-0472">Membrane</keyword>
<evidence type="ECO:0000256" key="10">
    <source>
        <dbReference type="SAM" id="MobiDB-lite"/>
    </source>
</evidence>
<keyword evidence="4" id="KW-0762">Sugar transport</keyword>
<comment type="subcellular location">
    <subcellularLocation>
        <location evidence="1">Endoplasmic reticulum membrane</location>
        <topology evidence="1">Multi-pass membrane protein</topology>
    </subcellularLocation>
</comment>
<dbReference type="GO" id="GO:0120112">
    <property type="term" value="P:UDP-glucose transmembrane transport into endoplasmic reticulum"/>
    <property type="evidence" value="ECO:0007669"/>
    <property type="project" value="EnsemblFungi"/>
</dbReference>
<evidence type="ECO:0000256" key="7">
    <source>
        <dbReference type="ARBA" id="ARBA00022989"/>
    </source>
</evidence>
<evidence type="ECO:0000256" key="5">
    <source>
        <dbReference type="ARBA" id="ARBA00022692"/>
    </source>
</evidence>
<evidence type="ECO:0000256" key="6">
    <source>
        <dbReference type="ARBA" id="ARBA00022824"/>
    </source>
</evidence>
<dbReference type="GO" id="GO:0000139">
    <property type="term" value="C:Golgi membrane"/>
    <property type="evidence" value="ECO:0007669"/>
    <property type="project" value="TreeGrafter"/>
</dbReference>
<dbReference type="AlphaFoldDB" id="A0A1E3PH67"/>
<protein>
    <recommendedName>
        <fullName evidence="9">UDP-galactose transporter homolog 1</fullName>
    </recommendedName>
</protein>
<feature type="transmembrane region" description="Helical" evidence="11">
    <location>
        <begin position="60"/>
        <end position="80"/>
    </location>
</feature>
<evidence type="ECO:0000256" key="8">
    <source>
        <dbReference type="ARBA" id="ARBA00023136"/>
    </source>
</evidence>
<dbReference type="STRING" id="857566.A0A1E3PH67"/>
<reference evidence="12 13" key="1">
    <citation type="journal article" date="2016" name="Proc. Natl. Acad. Sci. U.S.A.">
        <title>Comparative genomics of biotechnologically important yeasts.</title>
        <authorList>
            <person name="Riley R."/>
            <person name="Haridas S."/>
            <person name="Wolfe K.H."/>
            <person name="Lopes M.R."/>
            <person name="Hittinger C.T."/>
            <person name="Goeker M."/>
            <person name="Salamov A.A."/>
            <person name="Wisecaver J.H."/>
            <person name="Long T.M."/>
            <person name="Calvey C.H."/>
            <person name="Aerts A.L."/>
            <person name="Barry K.W."/>
            <person name="Choi C."/>
            <person name="Clum A."/>
            <person name="Coughlan A.Y."/>
            <person name="Deshpande S."/>
            <person name="Douglass A.P."/>
            <person name="Hanson S.J."/>
            <person name="Klenk H.-P."/>
            <person name="LaButti K.M."/>
            <person name="Lapidus A."/>
            <person name="Lindquist E.A."/>
            <person name="Lipzen A.M."/>
            <person name="Meier-Kolthoff J.P."/>
            <person name="Ohm R.A."/>
            <person name="Otillar R.P."/>
            <person name="Pangilinan J.L."/>
            <person name="Peng Y."/>
            <person name="Rokas A."/>
            <person name="Rosa C.A."/>
            <person name="Scheuner C."/>
            <person name="Sibirny A.A."/>
            <person name="Slot J.C."/>
            <person name="Stielow J.B."/>
            <person name="Sun H."/>
            <person name="Kurtzman C.P."/>
            <person name="Blackwell M."/>
            <person name="Grigoriev I.V."/>
            <person name="Jeffries T.W."/>
        </authorList>
    </citation>
    <scope>NUCLEOTIDE SEQUENCE [LARGE SCALE GENOMIC DNA]</scope>
    <source>
        <strain evidence="12 13">DSM 6958</strain>
    </source>
</reference>
<evidence type="ECO:0000256" key="11">
    <source>
        <dbReference type="SAM" id="Phobius"/>
    </source>
</evidence>
<dbReference type="PANTHER" id="PTHR10778:SF10">
    <property type="entry name" value="SOLUTE CARRIER FAMILY 35 MEMBER B1"/>
    <property type="match status" value="1"/>
</dbReference>
<feature type="transmembrane region" description="Helical" evidence="11">
    <location>
        <begin position="145"/>
        <end position="166"/>
    </location>
</feature>
<feature type="transmembrane region" description="Helical" evidence="11">
    <location>
        <begin position="361"/>
        <end position="385"/>
    </location>
</feature>
<evidence type="ECO:0000256" key="4">
    <source>
        <dbReference type="ARBA" id="ARBA00022597"/>
    </source>
</evidence>
<keyword evidence="3" id="KW-0813">Transport</keyword>
<evidence type="ECO:0000313" key="12">
    <source>
        <dbReference type="EMBL" id="ODQ64741.1"/>
    </source>
</evidence>
<dbReference type="Pfam" id="PF08449">
    <property type="entry name" value="UAA"/>
    <property type="match status" value="1"/>
</dbReference>
<evidence type="ECO:0000256" key="9">
    <source>
        <dbReference type="ARBA" id="ARBA00041103"/>
    </source>
</evidence>
<dbReference type="GO" id="GO:0005459">
    <property type="term" value="F:UDP-galactose transmembrane transporter activity"/>
    <property type="evidence" value="ECO:0007669"/>
    <property type="project" value="EnsemblFungi"/>
</dbReference>
<evidence type="ECO:0000256" key="2">
    <source>
        <dbReference type="ARBA" id="ARBA00010694"/>
    </source>
</evidence>
<dbReference type="PANTHER" id="PTHR10778">
    <property type="entry name" value="SOLUTE CARRIER FAMILY 35 MEMBER B"/>
    <property type="match status" value="1"/>
</dbReference>
<dbReference type="GO" id="GO:0005789">
    <property type="term" value="C:endoplasmic reticulum membrane"/>
    <property type="evidence" value="ECO:0007669"/>
    <property type="project" value="UniProtKB-SubCell"/>
</dbReference>
<dbReference type="InterPro" id="IPR013657">
    <property type="entry name" value="SCL35B1-4/HUT1"/>
</dbReference>
<feature type="transmembrane region" description="Helical" evidence="11">
    <location>
        <begin position="276"/>
        <end position="296"/>
    </location>
</feature>